<dbReference type="STRING" id="1459.AF332_01945"/>
<dbReference type="InterPro" id="IPR002586">
    <property type="entry name" value="CobQ/CobB/MinD/ParA_Nub-bd_dom"/>
</dbReference>
<dbReference type="Proteomes" id="UP000037109">
    <property type="component" value="Unassembled WGS sequence"/>
</dbReference>
<dbReference type="PANTHER" id="PTHR21343:SF1">
    <property type="entry name" value="COBYRIC ACID SYNTHASE"/>
    <property type="match status" value="1"/>
</dbReference>
<dbReference type="CDD" id="cd01750">
    <property type="entry name" value="GATase1_CobQ"/>
    <property type="match status" value="1"/>
</dbReference>
<dbReference type="Gene3D" id="3.40.50.880">
    <property type="match status" value="1"/>
</dbReference>
<dbReference type="PANTHER" id="PTHR21343">
    <property type="entry name" value="DETHIOBIOTIN SYNTHETASE"/>
    <property type="match status" value="1"/>
</dbReference>
<feature type="domain" description="CobQ/CobB/MinD/ParA nucleotide binding" evidence="5">
    <location>
        <begin position="4"/>
        <end position="229"/>
    </location>
</feature>
<dbReference type="AlphaFoldDB" id="A0A0M0G8F0"/>
<dbReference type="InterPro" id="IPR047045">
    <property type="entry name" value="CobQ_N"/>
</dbReference>
<dbReference type="NCBIfam" id="TIGR00313">
    <property type="entry name" value="cobQ"/>
    <property type="match status" value="1"/>
</dbReference>
<dbReference type="PATRIC" id="fig|1459.3.peg.415"/>
<dbReference type="RefSeq" id="WP_053433106.1">
    <property type="nucleotide sequence ID" value="NZ_LGUF01000007.1"/>
</dbReference>
<dbReference type="CDD" id="cd05389">
    <property type="entry name" value="CobQ_N"/>
    <property type="match status" value="1"/>
</dbReference>
<comment type="caution">
    <text evidence="7">The sequence shown here is derived from an EMBL/GenBank/DDBJ whole genome shotgun (WGS) entry which is preliminary data.</text>
</comment>
<protein>
    <recommendedName>
        <fullName evidence="4">Cobyric acid synthase</fullName>
    </recommendedName>
</protein>
<comment type="pathway">
    <text evidence="1 4">Cofactor biosynthesis; adenosylcobalamin biosynthesis.</text>
</comment>
<dbReference type="GO" id="GO:0003824">
    <property type="term" value="F:catalytic activity"/>
    <property type="evidence" value="ECO:0007669"/>
    <property type="project" value="InterPro"/>
</dbReference>
<dbReference type="InterPro" id="IPR027417">
    <property type="entry name" value="P-loop_NTPase"/>
</dbReference>
<dbReference type="PROSITE" id="PS51274">
    <property type="entry name" value="GATASE_COBBQ"/>
    <property type="match status" value="1"/>
</dbReference>
<comment type="function">
    <text evidence="4">Catalyzes amidations at positions B, D, E, and G on adenosylcobyrinic A,C-diamide. NH(2) groups are provided by glutamine, and one molecule of ATP is hydrogenolyzed for each amidation.</text>
</comment>
<dbReference type="InterPro" id="IPR033949">
    <property type="entry name" value="CobQ_GATase1"/>
</dbReference>
<comment type="similarity">
    <text evidence="4">Belongs to the CobB/CobQ family. CobQ subfamily.</text>
</comment>
<dbReference type="EMBL" id="LGUF01000007">
    <property type="protein sequence ID" value="KON85711.1"/>
    <property type="molecule type" value="Genomic_DNA"/>
</dbReference>
<name>A0A0M0G8F0_SPOGL</name>
<keyword evidence="3 4" id="KW-0315">Glutamine amidotransferase</keyword>
<evidence type="ECO:0000256" key="2">
    <source>
        <dbReference type="ARBA" id="ARBA00022573"/>
    </source>
</evidence>
<dbReference type="GO" id="GO:0015420">
    <property type="term" value="F:ABC-type vitamin B12 transporter activity"/>
    <property type="evidence" value="ECO:0007669"/>
    <property type="project" value="UniProtKB-UniRule"/>
</dbReference>
<dbReference type="InterPro" id="IPR004459">
    <property type="entry name" value="CobQ_synth"/>
</dbReference>
<dbReference type="Pfam" id="PF01656">
    <property type="entry name" value="CbiA"/>
    <property type="match status" value="1"/>
</dbReference>
<evidence type="ECO:0000256" key="3">
    <source>
        <dbReference type="ARBA" id="ARBA00022962"/>
    </source>
</evidence>
<gene>
    <name evidence="4" type="primary">cobQ</name>
    <name evidence="7" type="ORF">AF332_01945</name>
</gene>
<dbReference type="InterPro" id="IPR029062">
    <property type="entry name" value="Class_I_gatase-like"/>
</dbReference>
<evidence type="ECO:0000259" key="5">
    <source>
        <dbReference type="Pfam" id="PF01656"/>
    </source>
</evidence>
<dbReference type="UniPathway" id="UPA00148"/>
<dbReference type="HAMAP" id="MF_00028">
    <property type="entry name" value="CobQ"/>
    <property type="match status" value="1"/>
</dbReference>
<evidence type="ECO:0000256" key="4">
    <source>
        <dbReference type="HAMAP-Rule" id="MF_00028"/>
    </source>
</evidence>
<dbReference type="OrthoDB" id="9808302at2"/>
<proteinExistence type="inferred from homology"/>
<evidence type="ECO:0000259" key="6">
    <source>
        <dbReference type="Pfam" id="PF07685"/>
    </source>
</evidence>
<evidence type="ECO:0000313" key="7">
    <source>
        <dbReference type="EMBL" id="KON85711.1"/>
    </source>
</evidence>
<feature type="domain" description="CobB/CobQ-like glutamine amidotransferase" evidence="6">
    <location>
        <begin position="253"/>
        <end position="447"/>
    </location>
</feature>
<dbReference type="Gene3D" id="3.40.50.300">
    <property type="entry name" value="P-loop containing nucleotide triphosphate hydrolases"/>
    <property type="match status" value="1"/>
</dbReference>
<evidence type="ECO:0000256" key="1">
    <source>
        <dbReference type="ARBA" id="ARBA00004953"/>
    </source>
</evidence>
<organism evidence="7 8">
    <name type="scientific">Sporosarcina globispora</name>
    <name type="common">Bacillus globisporus</name>
    <dbReference type="NCBI Taxonomy" id="1459"/>
    <lineage>
        <taxon>Bacteria</taxon>
        <taxon>Bacillati</taxon>
        <taxon>Bacillota</taxon>
        <taxon>Bacilli</taxon>
        <taxon>Bacillales</taxon>
        <taxon>Caryophanaceae</taxon>
        <taxon>Sporosarcina</taxon>
    </lineage>
</organism>
<dbReference type="InterPro" id="IPR011698">
    <property type="entry name" value="GATase_3"/>
</dbReference>
<evidence type="ECO:0000313" key="8">
    <source>
        <dbReference type="Proteomes" id="UP000037109"/>
    </source>
</evidence>
<feature type="active site" evidence="4">
    <location>
        <position position="439"/>
    </location>
</feature>
<sequence>MKGIMIQGTSSDAGKSLIATALCRAFSNEGFRTAPFKSQNMSNNSYVTKDGNEIGRAQGIQAEAARTEASVWMNPILLKPQSAQHAEVILLGKAISSLSGRSYRESFYEKGLETIREALRLLNTQFELLVIEGAGSPVEINLKDKELVNMKVAEMADVPVILVADIDRGGVFASIVGTLELFTKQERRRVAGIIINKFRGDITLFEDGIRWIEERTGIPVLGVLPYLDDHMIDGEDSLSIQASVSRTGEGILDIAVLRPPFISNFSDIDPFYYEEDVNIRWVRHLSEIGLPDAVIIPGTKSTIRDLRYFKEKGLADWLVRYAADGGSIAGICGGYQMLGRNLIDMAGSDTGNPFEKEKGLNLIPADTIFHERKRTIQVKGKLHANTSLSIKEVLDGYEIHLGETILENEYAGKRLLLLENGEEDGFYGNEGRLVGTYMHHIFHNDEWRGAWLNSLRKQKGIPCTEPVRIKALKDRKYNELADNMMQHLDWEKLKEIVFSWRKQNEVV</sequence>
<feature type="active site" description="Nucleophile" evidence="4">
    <location>
        <position position="332"/>
    </location>
</feature>
<dbReference type="NCBIfam" id="NF001989">
    <property type="entry name" value="PRK00784.1"/>
    <property type="match status" value="1"/>
</dbReference>
<dbReference type="SUPFAM" id="SSF52317">
    <property type="entry name" value="Class I glutamine amidotransferase-like"/>
    <property type="match status" value="1"/>
</dbReference>
<dbReference type="Pfam" id="PF07685">
    <property type="entry name" value="GATase_3"/>
    <property type="match status" value="1"/>
</dbReference>
<dbReference type="SUPFAM" id="SSF52540">
    <property type="entry name" value="P-loop containing nucleoside triphosphate hydrolases"/>
    <property type="match status" value="1"/>
</dbReference>
<dbReference type="GO" id="GO:0009236">
    <property type="term" value="P:cobalamin biosynthetic process"/>
    <property type="evidence" value="ECO:0007669"/>
    <property type="project" value="UniProtKB-UniRule"/>
</dbReference>
<keyword evidence="2 4" id="KW-0169">Cobalamin biosynthesis</keyword>
<accession>A0A0M0G8F0</accession>
<reference evidence="8" key="1">
    <citation type="submission" date="2015-07" db="EMBL/GenBank/DDBJ databases">
        <title>Fjat-10036 dsm4.</title>
        <authorList>
            <person name="Liu B."/>
            <person name="Wang J."/>
            <person name="Zhu Y."/>
            <person name="Liu G."/>
            <person name="Chen Q."/>
            <person name="Chen Z."/>
            <person name="Lan J."/>
            <person name="Che J."/>
            <person name="Ge C."/>
            <person name="Shi H."/>
            <person name="Pan Z."/>
            <person name="Liu X."/>
        </authorList>
    </citation>
    <scope>NUCLEOTIDE SEQUENCE [LARGE SCALE GENOMIC DNA]</scope>
    <source>
        <strain evidence="8">DSM 4</strain>
    </source>
</reference>
<keyword evidence="8" id="KW-1185">Reference proteome</keyword>